<proteinExistence type="predicted"/>
<organism evidence="1 2">
    <name type="scientific">Rhododendron molle</name>
    <name type="common">Chinese azalea</name>
    <name type="synonym">Azalea mollis</name>
    <dbReference type="NCBI Taxonomy" id="49168"/>
    <lineage>
        <taxon>Eukaryota</taxon>
        <taxon>Viridiplantae</taxon>
        <taxon>Streptophyta</taxon>
        <taxon>Embryophyta</taxon>
        <taxon>Tracheophyta</taxon>
        <taxon>Spermatophyta</taxon>
        <taxon>Magnoliopsida</taxon>
        <taxon>eudicotyledons</taxon>
        <taxon>Gunneridae</taxon>
        <taxon>Pentapetalae</taxon>
        <taxon>asterids</taxon>
        <taxon>Ericales</taxon>
        <taxon>Ericaceae</taxon>
        <taxon>Ericoideae</taxon>
        <taxon>Rhodoreae</taxon>
        <taxon>Rhododendron</taxon>
    </lineage>
</organism>
<reference evidence="1" key="1">
    <citation type="submission" date="2022-02" db="EMBL/GenBank/DDBJ databases">
        <title>Plant Genome Project.</title>
        <authorList>
            <person name="Zhang R.-G."/>
        </authorList>
    </citation>
    <scope>NUCLEOTIDE SEQUENCE</scope>
    <source>
        <strain evidence="1">AT1</strain>
    </source>
</reference>
<accession>A0ACC0M0I0</accession>
<dbReference type="EMBL" id="CM046397">
    <property type="protein sequence ID" value="KAI8534099.1"/>
    <property type="molecule type" value="Genomic_DNA"/>
</dbReference>
<keyword evidence="2" id="KW-1185">Reference proteome</keyword>
<evidence type="ECO:0000313" key="2">
    <source>
        <dbReference type="Proteomes" id="UP001062846"/>
    </source>
</evidence>
<gene>
    <name evidence="1" type="ORF">RHMOL_Rhmol10G0062100</name>
</gene>
<evidence type="ECO:0000313" key="1">
    <source>
        <dbReference type="EMBL" id="KAI8534099.1"/>
    </source>
</evidence>
<comment type="caution">
    <text evidence="1">The sequence shown here is derived from an EMBL/GenBank/DDBJ whole genome shotgun (WGS) entry which is preliminary data.</text>
</comment>
<dbReference type="Proteomes" id="UP001062846">
    <property type="component" value="Chromosome 10"/>
</dbReference>
<protein>
    <submittedName>
        <fullName evidence="1">Uncharacterized protein</fullName>
    </submittedName>
</protein>
<name>A0ACC0M0I0_RHOML</name>
<sequence>MGGYSRSDTIIKLKDCRKLLARITFLFWNQQPGMPQPQPRQQPGLNDIQMLQRHIMLKQLQEHRKQQQLQESGYERQQNHFNHPSATNKPAVGGHFLPLMNGTPIHDPSQMLMAGNMAFAHHGASPAVQGFPNGLYSRGQSQDMYSMGRVPQQLEASLYGTPITSSRNNTNQYDHPQGLSHYSTEVLTKASDNQTEKPTMQSTDFGNSFVSENYNISSDQVRMSDGASKQFFPGRILPENFQQVNALQRSASPHEFNERQEQGGWPGKIPGSTMQSDPSQGLTTLDPLEQKILFNMDDDSWNASFGRKADMGTGGFGNSLEYTDYDSSFPSIQSGSWSALMQSAVAEASSSDTGLQEEWSGLSFQNTEPSIDNQPSTIVQSRNQQTGWVDKPQLLVNDSNMTSDFPGFQQLGLQFSIKQREGMRSDSSHESVQQSPKMAPKWLDSSSRQNQPIEENHTIPPLENTWPWQSLVQSDGNVQGQNISSYNSHQPGDKLIRRNIESTSPSGNTTMNAFDDGHSINMNGAVYAEKGPEAYRTSQNYHQREDSNDSYRSNASQHTITEDETRENMWLHARGNQNASGQVGQKASTSGRFLYDPKGNLGLSIEHADALEHVMHSQVLSQEISRGSSSHQQGYVAHFNFVGDASDNALDVEKGSLTDIQRNSKASEEVPLRGNIRANVSASLDRSDGIYGSNLTSETRRNMLELLHKVDYTGDQRTVTHVSSTDSSSVLEVPEPETPETSMAKSHDQYSGSQRFGLRLAPPSQQSPTSNHFFSLQSPTQSGNSAATSPGPLHLRNQLHRPPVAIDSPKATFPGIANRLPQFNHDTSQGVSQPVSINFGRQFPFLEAVAGSHPSLPSSLQLGSSTPPSLWTNLQSQPGPSGIEPPKLPSDFPISGDSPNSNLQTHPWATRKQTVSGESGVWSVNSQGLDYGEEHTGKKRSGQQIHSDIVDQVSHTGGLFQQKNYENARHGDQQKPAISATDLEAFGRSLKPSNLHQNYSLLHQVSSLNNAKTDSSTMIPGKNHGAGSDLSHQQLPAVAGHHMMYGHNSGVNNPINSGLNVAARLDSFTNRDVKTLSFDESTNASWEMAKSGRSYSQIDSTSDNMAPSRTEHSQISFPMAPSWFKHYGTLQNSQMPMYDARTVTNSAHQFPFRNPFDNSHMSPSMVQLNDASASQLTAATLAVGKSPPPSVLPPEAITWNLSSMSSRKRKMATTELLPWHKEVTQSSKRVHSISEAEIEWAEAANRFIEKVEYGAEMVEEVQPLAQFKRRLVLTTQLMQQLFMPAPAAILSADATSNYDSVAYFAAKLALGDACNLASCSRSDSALSSEGCDMVSEKPKTSERIGEDYFSKIAEDFISRANKLESVLFSLEKKALIAHLRVEYQELERFCIQNRFAKFHSRVQPDAAETSSSNGATLTVPKSLPQRYVTAFPMPMAVPEGAQCFSL</sequence>